<dbReference type="InterPro" id="IPR050736">
    <property type="entry name" value="Sensor_HK_Regulatory"/>
</dbReference>
<dbReference type="GeneID" id="92929356"/>
<dbReference type="Pfam" id="PF02518">
    <property type="entry name" value="HATPase_c"/>
    <property type="match status" value="1"/>
</dbReference>
<keyword evidence="9" id="KW-0067">ATP-binding</keyword>
<keyword evidence="6 13" id="KW-0812">Transmembrane</keyword>
<reference evidence="15 16" key="1">
    <citation type="submission" date="2018-10" db="EMBL/GenBank/DDBJ databases">
        <title>Genomic Encyclopedia of Archaeal and Bacterial Type Strains, Phase II (KMG-II): from individual species to whole genera.</title>
        <authorList>
            <person name="Goeker M."/>
        </authorList>
    </citation>
    <scope>NUCLEOTIDE SEQUENCE [LARGE SCALE GENOMIC DNA]</scope>
    <source>
        <strain evidence="15 16">NSB1</strain>
    </source>
</reference>
<evidence type="ECO:0000256" key="2">
    <source>
        <dbReference type="ARBA" id="ARBA00004370"/>
    </source>
</evidence>
<dbReference type="SMART" id="SM00388">
    <property type="entry name" value="HisKA"/>
    <property type="match status" value="1"/>
</dbReference>
<dbReference type="SMART" id="SM00387">
    <property type="entry name" value="HATPase_c"/>
    <property type="match status" value="1"/>
</dbReference>
<keyword evidence="11" id="KW-0902">Two-component regulatory system</keyword>
<evidence type="ECO:0000256" key="13">
    <source>
        <dbReference type="SAM" id="Phobius"/>
    </source>
</evidence>
<keyword evidence="7" id="KW-0547">Nucleotide-binding</keyword>
<evidence type="ECO:0000256" key="11">
    <source>
        <dbReference type="ARBA" id="ARBA00023012"/>
    </source>
</evidence>
<evidence type="ECO:0000256" key="8">
    <source>
        <dbReference type="ARBA" id="ARBA00022777"/>
    </source>
</evidence>
<dbReference type="EC" id="2.7.13.3" evidence="3"/>
<dbReference type="InterPro" id="IPR005467">
    <property type="entry name" value="His_kinase_dom"/>
</dbReference>
<name>A0A495VQB4_9BACT</name>
<evidence type="ECO:0000259" key="14">
    <source>
        <dbReference type="PROSITE" id="PS50109"/>
    </source>
</evidence>
<dbReference type="InterPro" id="IPR004358">
    <property type="entry name" value="Sig_transdc_His_kin-like_C"/>
</dbReference>
<feature type="transmembrane region" description="Helical" evidence="13">
    <location>
        <begin position="374"/>
        <end position="396"/>
    </location>
</feature>
<dbReference type="Gene3D" id="3.30.565.10">
    <property type="entry name" value="Histidine kinase-like ATPase, C-terminal domain"/>
    <property type="match status" value="1"/>
</dbReference>
<dbReference type="InterPro" id="IPR003661">
    <property type="entry name" value="HisK_dim/P_dom"/>
</dbReference>
<dbReference type="EMBL" id="RBXN01000005">
    <property type="protein sequence ID" value="RKT51494.1"/>
    <property type="molecule type" value="Genomic_DNA"/>
</dbReference>
<dbReference type="PROSITE" id="PS50109">
    <property type="entry name" value="HIS_KIN"/>
    <property type="match status" value="1"/>
</dbReference>
<evidence type="ECO:0000256" key="4">
    <source>
        <dbReference type="ARBA" id="ARBA00022553"/>
    </source>
</evidence>
<dbReference type="InterPro" id="IPR036890">
    <property type="entry name" value="HATPase_C_sf"/>
</dbReference>
<dbReference type="GO" id="GO:0005524">
    <property type="term" value="F:ATP binding"/>
    <property type="evidence" value="ECO:0007669"/>
    <property type="project" value="UniProtKB-KW"/>
</dbReference>
<keyword evidence="10 13" id="KW-1133">Transmembrane helix</keyword>
<evidence type="ECO:0000256" key="5">
    <source>
        <dbReference type="ARBA" id="ARBA00022679"/>
    </source>
</evidence>
<dbReference type="Pfam" id="PF00512">
    <property type="entry name" value="HisKA"/>
    <property type="match status" value="1"/>
</dbReference>
<protein>
    <recommendedName>
        <fullName evidence="3">histidine kinase</fullName>
        <ecNumber evidence="3">2.7.13.3</ecNumber>
    </recommendedName>
</protein>
<evidence type="ECO:0000256" key="7">
    <source>
        <dbReference type="ARBA" id="ARBA00022741"/>
    </source>
</evidence>
<dbReference type="Gene3D" id="3.40.50.2300">
    <property type="match status" value="2"/>
</dbReference>
<comment type="subcellular location">
    <subcellularLocation>
        <location evidence="2">Membrane</location>
    </subcellularLocation>
</comment>
<dbReference type="FunFam" id="1.10.287.130:FF:000004">
    <property type="entry name" value="Ethylene receptor 1"/>
    <property type="match status" value="1"/>
</dbReference>
<evidence type="ECO:0000313" key="16">
    <source>
        <dbReference type="Proteomes" id="UP000269493"/>
    </source>
</evidence>
<evidence type="ECO:0000313" key="15">
    <source>
        <dbReference type="EMBL" id="RKT51494.1"/>
    </source>
</evidence>
<evidence type="ECO:0000256" key="3">
    <source>
        <dbReference type="ARBA" id="ARBA00012438"/>
    </source>
</evidence>
<dbReference type="SUPFAM" id="SSF55874">
    <property type="entry name" value="ATPase domain of HSP90 chaperone/DNA topoisomerase II/histidine kinase"/>
    <property type="match status" value="1"/>
</dbReference>
<gene>
    <name evidence="15" type="ORF">BC742_1771</name>
</gene>
<comment type="catalytic activity">
    <reaction evidence="1">
        <text>ATP + protein L-histidine = ADP + protein N-phospho-L-histidine.</text>
        <dbReference type="EC" id="2.7.13.3"/>
    </reaction>
</comment>
<dbReference type="Proteomes" id="UP000269493">
    <property type="component" value="Unassembled WGS sequence"/>
</dbReference>
<evidence type="ECO:0000256" key="6">
    <source>
        <dbReference type="ARBA" id="ARBA00022692"/>
    </source>
</evidence>
<comment type="caution">
    <text evidence="15">The sequence shown here is derived from an EMBL/GenBank/DDBJ whole genome shotgun (WGS) entry which is preliminary data.</text>
</comment>
<dbReference type="Gene3D" id="1.10.287.130">
    <property type="match status" value="1"/>
</dbReference>
<proteinExistence type="predicted"/>
<sequence>MRSHYMTNILRNHKRFLYSFFTILLIACNFPVQKTTASESSAPILIISSYNPDTQFTTSTIISFNDTYRHLGGKSPISIENMNCQSLSESQTWKKRLKNILLKHKQLPPKLIILIGQEAWASYLSQDTLLFKNTPVLCSMASRNVVLLPDNNQDIKLWNPESIDVFKDMPNRNIKAGFAYEYDIKKNIELIMNLYPLTRNIAFISDNTYEGISLQALVKKEFKNFPDLNLILLDGRLKTIYSIIEDIKNLPPNTVILFGTWKVDASNAFFIKNAIYTMSGVNPKVPVFSIISFGLNNWVLGGYSPNYRQQGPDMAKQAINIEKGEEANIKFIPNEYIFDFNKIKESDIPIEKLPRNSILLNKTLPLWKEYPVEFISIISVLIILVIALCCTLFFYFRTKKVKEHLEMSEKELIIAKDRAEESNRLKSAFLANMSHEIRTPLNAIVGFSTVLAEENKNKEQQEYLDIIQKNSDLLLRLINDILDLSRLESGRVQFNFSLCDITQLCRDQIAIINRVKKNAIAYIFEADEPLSMVTDPQRLQQIFINLLNNAGKFTDTGTITLSYNIEPDKNRVIFSVSDTGCGIPKEKQRQVFERFEKLNEFAQGSGLGLSICKLTINKMGGDIWIDPDYTKGSRFCFSHPLNLKMPLEKKHRFI</sequence>
<evidence type="ECO:0000256" key="9">
    <source>
        <dbReference type="ARBA" id="ARBA00022840"/>
    </source>
</evidence>
<dbReference type="PRINTS" id="PR00344">
    <property type="entry name" value="BCTRLSENSOR"/>
</dbReference>
<keyword evidence="16" id="KW-1185">Reference proteome</keyword>
<dbReference type="InterPro" id="IPR003594">
    <property type="entry name" value="HATPase_dom"/>
</dbReference>
<keyword evidence="5" id="KW-0808">Transferase</keyword>
<dbReference type="GO" id="GO:0016020">
    <property type="term" value="C:membrane"/>
    <property type="evidence" value="ECO:0007669"/>
    <property type="project" value="UniProtKB-SubCell"/>
</dbReference>
<keyword evidence="12 13" id="KW-0472">Membrane</keyword>
<dbReference type="CDD" id="cd00082">
    <property type="entry name" value="HisKA"/>
    <property type="match status" value="1"/>
</dbReference>
<evidence type="ECO:0000256" key="10">
    <source>
        <dbReference type="ARBA" id="ARBA00022989"/>
    </source>
</evidence>
<feature type="domain" description="Histidine kinase" evidence="14">
    <location>
        <begin position="432"/>
        <end position="643"/>
    </location>
</feature>
<dbReference type="GO" id="GO:0000155">
    <property type="term" value="F:phosphorelay sensor kinase activity"/>
    <property type="evidence" value="ECO:0007669"/>
    <property type="project" value="InterPro"/>
</dbReference>
<dbReference type="PROSITE" id="PS51257">
    <property type="entry name" value="PROKAR_LIPOPROTEIN"/>
    <property type="match status" value="1"/>
</dbReference>
<dbReference type="RefSeq" id="WP_244925460.1">
    <property type="nucleotide sequence ID" value="NZ_KI440787.1"/>
</dbReference>
<evidence type="ECO:0000256" key="1">
    <source>
        <dbReference type="ARBA" id="ARBA00000085"/>
    </source>
</evidence>
<evidence type="ECO:0000256" key="12">
    <source>
        <dbReference type="ARBA" id="ARBA00023136"/>
    </source>
</evidence>
<accession>A0A495VQB4</accession>
<dbReference type="AlphaFoldDB" id="A0A495VQB4"/>
<keyword evidence="4" id="KW-0597">Phosphoprotein</keyword>
<dbReference type="PANTHER" id="PTHR43711">
    <property type="entry name" value="TWO-COMPONENT HISTIDINE KINASE"/>
    <property type="match status" value="1"/>
</dbReference>
<dbReference type="PANTHER" id="PTHR43711:SF31">
    <property type="entry name" value="HISTIDINE KINASE"/>
    <property type="match status" value="1"/>
</dbReference>
<keyword evidence="8 15" id="KW-0418">Kinase</keyword>
<organism evidence="15 16">
    <name type="scientific">Coprobacter fastidiosus NSB1 = JCM 33896</name>
    <dbReference type="NCBI Taxonomy" id="1349822"/>
    <lineage>
        <taxon>Bacteria</taxon>
        <taxon>Pseudomonadati</taxon>
        <taxon>Bacteroidota</taxon>
        <taxon>Bacteroidia</taxon>
        <taxon>Bacteroidales</taxon>
        <taxon>Barnesiellaceae</taxon>
        <taxon>Coprobacter</taxon>
    </lineage>
</organism>
<dbReference type="InterPro" id="IPR036097">
    <property type="entry name" value="HisK_dim/P_sf"/>
</dbReference>
<dbReference type="SUPFAM" id="SSF47384">
    <property type="entry name" value="Homodimeric domain of signal transducing histidine kinase"/>
    <property type="match status" value="1"/>
</dbReference>